<evidence type="ECO:0000256" key="8">
    <source>
        <dbReference type="ARBA" id="ARBA00023053"/>
    </source>
</evidence>
<feature type="transmembrane region" description="Helical" evidence="14">
    <location>
        <begin position="312"/>
        <end position="337"/>
    </location>
</feature>
<keyword evidence="4" id="KW-1003">Cell membrane</keyword>
<dbReference type="PANTHER" id="PTHR48086:SF3">
    <property type="entry name" value="SODIUM_PROLINE SYMPORTER"/>
    <property type="match status" value="1"/>
</dbReference>
<comment type="caution">
    <text evidence="15">The sequence shown here is derived from an EMBL/GenBank/DDBJ whole genome shotgun (WGS) entry which is preliminary data.</text>
</comment>
<feature type="transmembrane region" description="Helical" evidence="14">
    <location>
        <begin position="121"/>
        <end position="144"/>
    </location>
</feature>
<feature type="transmembrane region" description="Helical" evidence="14">
    <location>
        <begin position="235"/>
        <end position="256"/>
    </location>
</feature>
<sequence length="505" mass="54569">MELYGLISILGYMLLMAFFALRGAKKTANMEDYAVGSVAFSPVAVGLSLAASITSAATFIINPGFVAYYGISGVISMAFALPLGALCSLVVLTKKFRKKGVSMKSLTIAQWIGKRYESKSFALFFAFLSLLLITFVVLICVGLTKVIASTLQWNELYVLVGIVAFVFTYVMFGGANSMVYTNMIQASLMIIVAVVLLLSGYEYFLDSEGVVGRLKAIDPLLAAPLNPQSPLFRDYFEIIFCQFIVGVAVVCQPHIITKSLLLKKDEDVNTYLLTGVITEILFFSVVIVGLYARIHFPDLTLDGVAIALDSVMPTYVVTVLPIGLGLLVILGLISAGLSTLEGLIQSISTTITNDILSNLLFKHKEVKSEWKIRTNRVVIICLALISILFSYDQLISPNLSVGIFAQNGVYAYFSAAFIPVLCGLFLTHIRTLVVVVSSLTALFVHFGIYYGGITPYMEGAVRNPGIAAALAIISASLMASVLHLSLGGKSHKVSSTTEEDHVVSI</sequence>
<evidence type="ECO:0000256" key="4">
    <source>
        <dbReference type="ARBA" id="ARBA00022475"/>
    </source>
</evidence>
<keyword evidence="16" id="KW-1185">Reference proteome</keyword>
<evidence type="ECO:0000256" key="2">
    <source>
        <dbReference type="ARBA" id="ARBA00006434"/>
    </source>
</evidence>
<evidence type="ECO:0000256" key="9">
    <source>
        <dbReference type="ARBA" id="ARBA00023065"/>
    </source>
</evidence>
<accession>A0A316A4P9</accession>
<dbReference type="InterPro" id="IPR050277">
    <property type="entry name" value="Sodium:Solute_Symporter"/>
</dbReference>
<feature type="transmembrane region" description="Helical" evidence="14">
    <location>
        <begin position="33"/>
        <end position="61"/>
    </location>
</feature>
<dbReference type="Pfam" id="PF00474">
    <property type="entry name" value="SSF"/>
    <property type="match status" value="1"/>
</dbReference>
<dbReference type="RefSeq" id="WP_109616210.1">
    <property type="nucleotide sequence ID" value="NZ_QGDO01000001.1"/>
</dbReference>
<feature type="transmembrane region" description="Helical" evidence="14">
    <location>
        <begin position="6"/>
        <end position="21"/>
    </location>
</feature>
<feature type="transmembrane region" description="Helical" evidence="14">
    <location>
        <begin position="268"/>
        <end position="292"/>
    </location>
</feature>
<feature type="transmembrane region" description="Helical" evidence="14">
    <location>
        <begin position="433"/>
        <end position="453"/>
    </location>
</feature>
<evidence type="ECO:0000256" key="5">
    <source>
        <dbReference type="ARBA" id="ARBA00022692"/>
    </source>
</evidence>
<dbReference type="EMBL" id="QGDO01000001">
    <property type="protein sequence ID" value="PWJ44737.1"/>
    <property type="molecule type" value="Genomic_DNA"/>
</dbReference>
<evidence type="ECO:0000256" key="6">
    <source>
        <dbReference type="ARBA" id="ARBA00022847"/>
    </source>
</evidence>
<organism evidence="15 16">
    <name type="scientific">Sediminitomix flava</name>
    <dbReference type="NCBI Taxonomy" id="379075"/>
    <lineage>
        <taxon>Bacteria</taxon>
        <taxon>Pseudomonadati</taxon>
        <taxon>Bacteroidota</taxon>
        <taxon>Cytophagia</taxon>
        <taxon>Cytophagales</taxon>
        <taxon>Flammeovirgaceae</taxon>
        <taxon>Sediminitomix</taxon>
    </lineage>
</organism>
<feature type="transmembrane region" description="Helical" evidence="14">
    <location>
        <begin position="377"/>
        <end position="396"/>
    </location>
</feature>
<protein>
    <submittedName>
        <fullName evidence="15">Sodium/pantothenate symporter</fullName>
    </submittedName>
</protein>
<keyword evidence="10 14" id="KW-0472">Membrane</keyword>
<dbReference type="GO" id="GO:0005886">
    <property type="term" value="C:plasma membrane"/>
    <property type="evidence" value="ECO:0007669"/>
    <property type="project" value="UniProtKB-SubCell"/>
</dbReference>
<feature type="transmembrane region" description="Helical" evidence="14">
    <location>
        <begin position="186"/>
        <end position="204"/>
    </location>
</feature>
<keyword evidence="9" id="KW-0406">Ion transport</keyword>
<evidence type="ECO:0000256" key="13">
    <source>
        <dbReference type="RuleBase" id="RU362091"/>
    </source>
</evidence>
<name>A0A316A4P9_SEDFL</name>
<feature type="transmembrane region" description="Helical" evidence="14">
    <location>
        <begin position="408"/>
        <end position="426"/>
    </location>
</feature>
<gene>
    <name evidence="15" type="ORF">BC781_1011108</name>
</gene>
<dbReference type="Gene3D" id="1.20.1730.10">
    <property type="entry name" value="Sodium/glucose cotransporter"/>
    <property type="match status" value="1"/>
</dbReference>
<evidence type="ECO:0000256" key="10">
    <source>
        <dbReference type="ARBA" id="ARBA00023136"/>
    </source>
</evidence>
<keyword evidence="8" id="KW-0915">Sodium</keyword>
<comment type="similarity">
    <text evidence="2 13">Belongs to the sodium:solute symporter (SSF) (TC 2.A.21) family.</text>
</comment>
<keyword evidence="6" id="KW-0769">Symport</keyword>
<comment type="subcellular location">
    <subcellularLocation>
        <location evidence="1">Cell membrane</location>
        <topology evidence="1">Multi-pass membrane protein</topology>
    </subcellularLocation>
</comment>
<dbReference type="PROSITE" id="PS50283">
    <property type="entry name" value="NA_SOLUT_SYMP_3"/>
    <property type="match status" value="1"/>
</dbReference>
<dbReference type="InterPro" id="IPR038377">
    <property type="entry name" value="Na/Glc_symporter_sf"/>
</dbReference>
<dbReference type="Proteomes" id="UP000245535">
    <property type="component" value="Unassembled WGS sequence"/>
</dbReference>
<dbReference type="OrthoDB" id="1400010at2"/>
<feature type="transmembrane region" description="Helical" evidence="14">
    <location>
        <begin position="465"/>
        <end position="486"/>
    </location>
</feature>
<dbReference type="AlphaFoldDB" id="A0A316A4P9"/>
<dbReference type="GO" id="GO:0015293">
    <property type="term" value="F:symporter activity"/>
    <property type="evidence" value="ECO:0007669"/>
    <property type="project" value="UniProtKB-KW"/>
</dbReference>
<feature type="transmembrane region" description="Helical" evidence="14">
    <location>
        <begin position="67"/>
        <end position="92"/>
    </location>
</feature>
<dbReference type="GO" id="GO:0006814">
    <property type="term" value="P:sodium ion transport"/>
    <property type="evidence" value="ECO:0007669"/>
    <property type="project" value="UniProtKB-KW"/>
</dbReference>
<evidence type="ECO:0000256" key="11">
    <source>
        <dbReference type="ARBA" id="ARBA00023201"/>
    </source>
</evidence>
<keyword evidence="11" id="KW-0739">Sodium transport</keyword>
<dbReference type="InterPro" id="IPR001734">
    <property type="entry name" value="Na/solute_symporter"/>
</dbReference>
<evidence type="ECO:0000256" key="3">
    <source>
        <dbReference type="ARBA" id="ARBA00022448"/>
    </source>
</evidence>
<evidence type="ECO:0000256" key="14">
    <source>
        <dbReference type="SAM" id="Phobius"/>
    </source>
</evidence>
<feature type="transmembrane region" description="Helical" evidence="14">
    <location>
        <begin position="156"/>
        <end position="174"/>
    </location>
</feature>
<keyword evidence="3" id="KW-0813">Transport</keyword>
<comment type="catalytic activity">
    <reaction evidence="12">
        <text>L-proline(in) + Na(+)(in) = L-proline(out) + Na(+)(out)</text>
        <dbReference type="Rhea" id="RHEA:28967"/>
        <dbReference type="ChEBI" id="CHEBI:29101"/>
        <dbReference type="ChEBI" id="CHEBI:60039"/>
    </reaction>
</comment>
<evidence type="ECO:0000313" key="16">
    <source>
        <dbReference type="Proteomes" id="UP000245535"/>
    </source>
</evidence>
<dbReference type="PANTHER" id="PTHR48086">
    <property type="entry name" value="SODIUM/PROLINE SYMPORTER-RELATED"/>
    <property type="match status" value="1"/>
</dbReference>
<keyword evidence="5 14" id="KW-0812">Transmembrane</keyword>
<reference evidence="15 16" key="1">
    <citation type="submission" date="2018-03" db="EMBL/GenBank/DDBJ databases">
        <title>Genomic Encyclopedia of Archaeal and Bacterial Type Strains, Phase II (KMG-II): from individual species to whole genera.</title>
        <authorList>
            <person name="Goeker M."/>
        </authorList>
    </citation>
    <scope>NUCLEOTIDE SEQUENCE [LARGE SCALE GENOMIC DNA]</scope>
    <source>
        <strain evidence="15 16">DSM 28229</strain>
    </source>
</reference>
<evidence type="ECO:0000256" key="12">
    <source>
        <dbReference type="ARBA" id="ARBA00033708"/>
    </source>
</evidence>
<keyword evidence="7 14" id="KW-1133">Transmembrane helix</keyword>
<evidence type="ECO:0000313" key="15">
    <source>
        <dbReference type="EMBL" id="PWJ44737.1"/>
    </source>
</evidence>
<evidence type="ECO:0000256" key="7">
    <source>
        <dbReference type="ARBA" id="ARBA00022989"/>
    </source>
</evidence>
<evidence type="ECO:0000256" key="1">
    <source>
        <dbReference type="ARBA" id="ARBA00004651"/>
    </source>
</evidence>
<proteinExistence type="inferred from homology"/>